<evidence type="ECO:0000256" key="7">
    <source>
        <dbReference type="PROSITE-ProRule" id="PRU00276"/>
    </source>
</evidence>
<feature type="binding site" evidence="7">
    <location>
        <position position="280"/>
    </location>
    <ligand>
        <name>Zn(2+)</name>
        <dbReference type="ChEBI" id="CHEBI:29105"/>
        <note>catalytic</note>
    </ligand>
</feature>
<dbReference type="PROSITE" id="PS01186">
    <property type="entry name" value="EGF_2"/>
    <property type="match status" value="1"/>
</dbReference>
<proteinExistence type="predicted"/>
<evidence type="ECO:0000256" key="2">
    <source>
        <dbReference type="ARBA" id="ARBA00022692"/>
    </source>
</evidence>
<protein>
    <submittedName>
        <fullName evidence="12">Peptidase M12B domain-containing protein</fullName>
    </submittedName>
</protein>
<evidence type="ECO:0000256" key="3">
    <source>
        <dbReference type="ARBA" id="ARBA00022989"/>
    </source>
</evidence>
<feature type="domain" description="Peptidase M12B" evidence="11">
    <location>
        <begin position="146"/>
        <end position="339"/>
    </location>
</feature>
<accession>A0A5K3F0U1</accession>
<sequence length="1046" mass="115877">MACALRLGHFQFFLSGGMTIIWLLFGILLNITPPTPMHPIYYYAGNLSWNFGHCHIGKPPQLESSKNPFPLKRSTGLVHDIAPSVYMESVVIFSPEQQINRLRRQQKYRYNKNEQSPRVIYRNITVPSETLHPVRVFHQPRMKSPYIVELYVVTDERFVSSFSHDVVQIVARVNNIFRIVNTLFAQFNVRFVVVGLQIWEKNRVNLEAEEHLLKTLASFKRTDVDVRHDCLFALLGDTDQTSTTRGRANKEVMCKYSSCVSFVRDSQYMEVHETARTAAHELGHNFGLRHDTEECECQGCIMATGVEFGTTTMEWSPCSIRDMPNLLHYGMGACLHDTPVNSHSSILPRQSRRLEVNGPSIVHVYTSSNSRRGTPELLQAAPRAVKNSLCGNGKLDPGEECDCGTVDTCPKDVQLCCDVKTCRLRDGAECATGSCCDIQSVFGDTSRTTCKLKQRGSVCREAGNSCDLPEYCDGVSEWCPADFFKTDGEACYTKEGYKSHCIRGGCNAPDEWCRVLWGNTATAAGPGCVEYNLLRNQNQAVDDVANCGRLRPQSDERWKEMSQWPRKACKDWADAECGRLWCTHRNEKAMLMGWQEQKRRVDPHSQRTCVALVYDPVDPLQQDAISQKTGYPSPGWGDAASVTQDAGMVPDGTPCQRGMCYNGTCIGKDDLPFRKTCNCNSNGVCNNRGNCHCNIGYAPPDCTQSGNGGSIDSGPPPPSWHKYGFIFALCFIVFIVSPGFLIFICCLLCQCKNRRLVCPQSGPLPPPSSYGEPFDCADFAKSIGRFCRKCRPQFNNDPPVIIAFGSPGPKAVIERGHYFTANGNVKKGPGVATQNGDSVKTALTKVKDKCPPIGASTVIATDSHNFSPRTFRRELVKEFGSDRKVPGFLRDLEAAWEAAEREAGVLKQPSGSPPSGSNTGGCARVEISTPRLENTTFKGEMQSLASAVRVQQQVAARRCPAGATPRRHQAPPITAFDEVRGRQATESASAQANQSDKPDISEPTLQTCTYKHGLMELPEAYSTLKNPKKGKKPRPTTGHTVSQPKR</sequence>
<dbReference type="Pfam" id="PF08516">
    <property type="entry name" value="ADAM_CR"/>
    <property type="match status" value="1"/>
</dbReference>
<evidence type="ECO:0000256" key="5">
    <source>
        <dbReference type="ARBA" id="ARBA00023157"/>
    </source>
</evidence>
<dbReference type="InterPro" id="IPR024079">
    <property type="entry name" value="MetalloPept_cat_dom_sf"/>
</dbReference>
<feature type="compositionally biased region" description="Polar residues" evidence="8">
    <location>
        <begin position="984"/>
        <end position="995"/>
    </location>
</feature>
<name>A0A5K3F0U1_MESCO</name>
<dbReference type="Pfam" id="PF00200">
    <property type="entry name" value="Disintegrin"/>
    <property type="match status" value="1"/>
</dbReference>
<evidence type="ECO:0000256" key="9">
    <source>
        <dbReference type="SAM" id="Phobius"/>
    </source>
</evidence>
<keyword evidence="7" id="KW-0862">Zinc</keyword>
<dbReference type="InterPro" id="IPR006586">
    <property type="entry name" value="ADAM_Cys-rich"/>
</dbReference>
<keyword evidence="2 9" id="KW-0812">Transmembrane</keyword>
<feature type="region of interest" description="Disordered" evidence="8">
    <location>
        <begin position="1019"/>
        <end position="1046"/>
    </location>
</feature>
<dbReference type="Gene3D" id="4.10.70.10">
    <property type="entry name" value="Disintegrin domain"/>
    <property type="match status" value="1"/>
</dbReference>
<evidence type="ECO:0000256" key="1">
    <source>
        <dbReference type="ARBA" id="ARBA00004167"/>
    </source>
</evidence>
<evidence type="ECO:0000259" key="11">
    <source>
        <dbReference type="PROSITE" id="PS50215"/>
    </source>
</evidence>
<dbReference type="PROSITE" id="PS50215">
    <property type="entry name" value="ADAM_MEPRO"/>
    <property type="match status" value="1"/>
</dbReference>
<dbReference type="GO" id="GO:0046872">
    <property type="term" value="F:metal ion binding"/>
    <property type="evidence" value="ECO:0007669"/>
    <property type="project" value="UniProtKB-KW"/>
</dbReference>
<dbReference type="WBParaSite" id="MCU_004524-RA">
    <property type="protein sequence ID" value="MCU_004524-RA"/>
    <property type="gene ID" value="MCU_004524"/>
</dbReference>
<dbReference type="PANTHER" id="PTHR11905">
    <property type="entry name" value="ADAM A DISINTEGRIN AND METALLOPROTEASE DOMAIN"/>
    <property type="match status" value="1"/>
</dbReference>
<dbReference type="SUPFAM" id="SSF57552">
    <property type="entry name" value="Blood coagulation inhibitor (disintegrin)"/>
    <property type="match status" value="1"/>
</dbReference>
<feature type="disulfide bond" evidence="7">
    <location>
        <begin position="254"/>
        <end position="334"/>
    </location>
</feature>
<dbReference type="SUPFAM" id="SSF55486">
    <property type="entry name" value="Metalloproteases ('zincins'), catalytic domain"/>
    <property type="match status" value="1"/>
</dbReference>
<feature type="transmembrane region" description="Helical" evidence="9">
    <location>
        <begin position="723"/>
        <end position="749"/>
    </location>
</feature>
<dbReference type="InterPro" id="IPR000742">
    <property type="entry name" value="EGF"/>
</dbReference>
<dbReference type="InterPro" id="IPR001762">
    <property type="entry name" value="Disintegrin_dom"/>
</dbReference>
<comment type="caution">
    <text evidence="7">Lacks conserved residue(s) required for the propagation of feature annotation.</text>
</comment>
<dbReference type="CDD" id="cd04269">
    <property type="entry name" value="ZnMc_adamalysin_II_like"/>
    <property type="match status" value="1"/>
</dbReference>
<keyword evidence="4 9" id="KW-0472">Membrane</keyword>
<feature type="region of interest" description="Disordered" evidence="8">
    <location>
        <begin position="903"/>
        <end position="923"/>
    </location>
</feature>
<dbReference type="Pfam" id="PF01421">
    <property type="entry name" value="Reprolysin"/>
    <property type="match status" value="1"/>
</dbReference>
<evidence type="ECO:0000313" key="12">
    <source>
        <dbReference type="WBParaSite" id="MCU_004524-RA"/>
    </source>
</evidence>
<dbReference type="InterPro" id="IPR034027">
    <property type="entry name" value="Reprolysin_adamalysin"/>
</dbReference>
<reference evidence="12" key="1">
    <citation type="submission" date="2019-11" db="UniProtKB">
        <authorList>
            <consortium name="WormBaseParasite"/>
        </authorList>
    </citation>
    <scope>IDENTIFICATION</scope>
</reference>
<keyword evidence="7" id="KW-0479">Metal-binding</keyword>
<dbReference type="AlphaFoldDB" id="A0A5K3F0U1"/>
<evidence type="ECO:0000256" key="4">
    <source>
        <dbReference type="ARBA" id="ARBA00023136"/>
    </source>
</evidence>
<feature type="active site" evidence="7">
    <location>
        <position position="281"/>
    </location>
</feature>
<dbReference type="GO" id="GO:0016020">
    <property type="term" value="C:membrane"/>
    <property type="evidence" value="ECO:0007669"/>
    <property type="project" value="UniProtKB-SubCell"/>
</dbReference>
<evidence type="ECO:0000259" key="10">
    <source>
        <dbReference type="PROSITE" id="PS50214"/>
    </source>
</evidence>
<dbReference type="InterPro" id="IPR001590">
    <property type="entry name" value="Peptidase_M12B"/>
</dbReference>
<feature type="transmembrane region" description="Helical" evidence="9">
    <location>
        <begin position="12"/>
        <end position="31"/>
    </location>
</feature>
<feature type="domain" description="Disintegrin" evidence="10">
    <location>
        <begin position="387"/>
        <end position="487"/>
    </location>
</feature>
<evidence type="ECO:0000256" key="6">
    <source>
        <dbReference type="PROSITE-ProRule" id="PRU00068"/>
    </source>
</evidence>
<feature type="region of interest" description="Disordered" evidence="8">
    <location>
        <begin position="981"/>
        <end position="1005"/>
    </location>
</feature>
<dbReference type="InterPro" id="IPR036436">
    <property type="entry name" value="Disintegrin_dom_sf"/>
</dbReference>
<feature type="disulfide bond" evidence="6">
    <location>
        <begin position="459"/>
        <end position="479"/>
    </location>
</feature>
<feature type="compositionally biased region" description="Low complexity" evidence="8">
    <location>
        <begin position="909"/>
        <end position="921"/>
    </location>
</feature>
<dbReference type="PROSITE" id="PS50214">
    <property type="entry name" value="DISINTEGRIN_2"/>
    <property type="match status" value="1"/>
</dbReference>
<dbReference type="PANTHER" id="PTHR11905:SF159">
    <property type="entry name" value="ADAM METALLOPROTEASE"/>
    <property type="match status" value="1"/>
</dbReference>
<dbReference type="GO" id="GO:0004222">
    <property type="term" value="F:metalloendopeptidase activity"/>
    <property type="evidence" value="ECO:0007669"/>
    <property type="project" value="InterPro"/>
</dbReference>
<dbReference type="Gene3D" id="3.40.390.10">
    <property type="entry name" value="Collagenase (Catalytic Domain)"/>
    <property type="match status" value="1"/>
</dbReference>
<feature type="binding site" evidence="7">
    <location>
        <position position="284"/>
    </location>
    <ligand>
        <name>Zn(2+)</name>
        <dbReference type="ChEBI" id="CHEBI:29105"/>
        <note>catalytic</note>
    </ligand>
</feature>
<dbReference type="GO" id="GO:0006508">
    <property type="term" value="P:proteolysis"/>
    <property type="evidence" value="ECO:0007669"/>
    <property type="project" value="InterPro"/>
</dbReference>
<feature type="binding site" evidence="7">
    <location>
        <position position="290"/>
    </location>
    <ligand>
        <name>Zn(2+)</name>
        <dbReference type="ChEBI" id="CHEBI:29105"/>
        <note>catalytic</note>
    </ligand>
</feature>
<comment type="subcellular location">
    <subcellularLocation>
        <location evidence="1">Membrane</location>
        <topology evidence="1">Single-pass membrane protein</topology>
    </subcellularLocation>
</comment>
<organism evidence="12">
    <name type="scientific">Mesocestoides corti</name>
    <name type="common">Flatworm</name>
    <dbReference type="NCBI Taxonomy" id="53468"/>
    <lineage>
        <taxon>Eukaryota</taxon>
        <taxon>Metazoa</taxon>
        <taxon>Spiralia</taxon>
        <taxon>Lophotrochozoa</taxon>
        <taxon>Platyhelminthes</taxon>
        <taxon>Cestoda</taxon>
        <taxon>Eucestoda</taxon>
        <taxon>Cyclophyllidea</taxon>
        <taxon>Mesocestoididae</taxon>
        <taxon>Mesocestoides</taxon>
    </lineage>
</organism>
<keyword evidence="5 7" id="KW-1015">Disulfide bond</keyword>
<dbReference type="SMART" id="SM00050">
    <property type="entry name" value="DISIN"/>
    <property type="match status" value="1"/>
</dbReference>
<evidence type="ECO:0000256" key="8">
    <source>
        <dbReference type="SAM" id="MobiDB-lite"/>
    </source>
</evidence>
<keyword evidence="3 9" id="KW-1133">Transmembrane helix</keyword>
<dbReference type="SMART" id="SM00608">
    <property type="entry name" value="ACR"/>
    <property type="match status" value="1"/>
</dbReference>